<evidence type="ECO:0000256" key="7">
    <source>
        <dbReference type="ARBA" id="ARBA00023014"/>
    </source>
</evidence>
<organism evidence="9 10">
    <name type="scientific">Candidatus Iainarchaeum sp</name>
    <dbReference type="NCBI Taxonomy" id="3101447"/>
    <lineage>
        <taxon>Archaea</taxon>
        <taxon>Candidatus Iainarchaeota</taxon>
        <taxon>Candidatus Iainarchaeia</taxon>
        <taxon>Candidatus Iainarchaeales</taxon>
        <taxon>Candidatus Iainarchaeaceae</taxon>
        <taxon>Candidatus Iainarchaeum</taxon>
    </lineage>
</organism>
<dbReference type="InterPro" id="IPR050572">
    <property type="entry name" value="Fe-S_Ferredoxin"/>
</dbReference>
<accession>A0A497JFW2</accession>
<dbReference type="GO" id="GO:0016491">
    <property type="term" value="F:oxidoreductase activity"/>
    <property type="evidence" value="ECO:0007669"/>
    <property type="project" value="UniProtKB-ARBA"/>
</dbReference>
<dbReference type="PANTHER" id="PTHR43687">
    <property type="entry name" value="ADENYLYLSULFATE REDUCTASE, BETA SUBUNIT"/>
    <property type="match status" value="1"/>
</dbReference>
<evidence type="ECO:0000256" key="4">
    <source>
        <dbReference type="ARBA" id="ARBA00022737"/>
    </source>
</evidence>
<evidence type="ECO:0000259" key="8">
    <source>
        <dbReference type="PROSITE" id="PS51379"/>
    </source>
</evidence>
<dbReference type="InterPro" id="IPR017900">
    <property type="entry name" value="4Fe4S_Fe_S_CS"/>
</dbReference>
<evidence type="ECO:0000256" key="1">
    <source>
        <dbReference type="ARBA" id="ARBA00022448"/>
    </source>
</evidence>
<dbReference type="Proteomes" id="UP000277633">
    <property type="component" value="Unassembled WGS sequence"/>
</dbReference>
<keyword evidence="4" id="KW-0677">Repeat</keyword>
<feature type="domain" description="4Fe-4S ferredoxin-type" evidence="8">
    <location>
        <begin position="56"/>
        <end position="85"/>
    </location>
</feature>
<comment type="caution">
    <text evidence="9">The sequence shown here is derived from an EMBL/GenBank/DDBJ whole genome shotgun (WGS) entry which is preliminary data.</text>
</comment>
<keyword evidence="5" id="KW-0249">Electron transport</keyword>
<dbReference type="Gene3D" id="3.30.70.3270">
    <property type="match status" value="1"/>
</dbReference>
<name>A0A497JFW2_9ARCH</name>
<gene>
    <name evidence="9" type="ORF">DRO07_01640</name>
</gene>
<evidence type="ECO:0000256" key="6">
    <source>
        <dbReference type="ARBA" id="ARBA00023004"/>
    </source>
</evidence>
<proteinExistence type="predicted"/>
<dbReference type="PANTHER" id="PTHR43687:SF6">
    <property type="entry name" value="L-ASPARTATE SEMIALDEHYDE SULFURTRANSFERASE IRON-SULFUR SUBUNIT"/>
    <property type="match status" value="1"/>
</dbReference>
<evidence type="ECO:0000256" key="3">
    <source>
        <dbReference type="ARBA" id="ARBA00022723"/>
    </source>
</evidence>
<dbReference type="InterPro" id="IPR017896">
    <property type="entry name" value="4Fe4S_Fe-S-bd"/>
</dbReference>
<dbReference type="GO" id="GO:0051539">
    <property type="term" value="F:4 iron, 4 sulfur cluster binding"/>
    <property type="evidence" value="ECO:0007669"/>
    <property type="project" value="UniProtKB-KW"/>
</dbReference>
<sequence length="139" mass="16084">MLSLAKQLIKQLFKKPETNPFPSKRVPKSVIKFMKKVKKGEAKINEPVKTPPRFRGRLIYYEDKCIRCKQCIRVCPANALEFDEKNNVIKHYVSRCTFCGQCVEICPVKALEQSNEFLLADYNKNAGFLEPKEKEVEKG</sequence>
<dbReference type="NCBIfam" id="NF006221">
    <property type="entry name" value="PRK08348.1"/>
    <property type="match status" value="1"/>
</dbReference>
<dbReference type="AlphaFoldDB" id="A0A497JFW2"/>
<evidence type="ECO:0000256" key="5">
    <source>
        <dbReference type="ARBA" id="ARBA00022982"/>
    </source>
</evidence>
<keyword evidence="1" id="KW-0813">Transport</keyword>
<dbReference type="GO" id="GO:0046872">
    <property type="term" value="F:metal ion binding"/>
    <property type="evidence" value="ECO:0007669"/>
    <property type="project" value="UniProtKB-KW"/>
</dbReference>
<keyword evidence="6" id="KW-0408">Iron</keyword>
<protein>
    <submittedName>
        <fullName evidence="9">NADH-quinone oxidoreductase</fullName>
    </submittedName>
</protein>
<keyword evidence="7" id="KW-0411">Iron-sulfur</keyword>
<evidence type="ECO:0000313" key="9">
    <source>
        <dbReference type="EMBL" id="RLG69780.1"/>
    </source>
</evidence>
<evidence type="ECO:0000313" key="10">
    <source>
        <dbReference type="Proteomes" id="UP000277633"/>
    </source>
</evidence>
<dbReference type="Pfam" id="PF13237">
    <property type="entry name" value="Fer4_10"/>
    <property type="match status" value="1"/>
</dbReference>
<dbReference type="PROSITE" id="PS51379">
    <property type="entry name" value="4FE4S_FER_2"/>
    <property type="match status" value="2"/>
</dbReference>
<dbReference type="SUPFAM" id="SSF54862">
    <property type="entry name" value="4Fe-4S ferredoxins"/>
    <property type="match status" value="1"/>
</dbReference>
<dbReference type="PROSITE" id="PS00198">
    <property type="entry name" value="4FE4S_FER_1"/>
    <property type="match status" value="2"/>
</dbReference>
<dbReference type="EMBL" id="QMWO01000047">
    <property type="protein sequence ID" value="RLG69780.1"/>
    <property type="molecule type" value="Genomic_DNA"/>
</dbReference>
<feature type="domain" description="4Fe-4S ferredoxin-type" evidence="8">
    <location>
        <begin position="87"/>
        <end position="116"/>
    </location>
</feature>
<keyword evidence="2" id="KW-0004">4Fe-4S</keyword>
<reference evidence="9 10" key="1">
    <citation type="submission" date="2018-06" db="EMBL/GenBank/DDBJ databases">
        <title>Extensive metabolic versatility and redundancy in microbially diverse, dynamic hydrothermal sediments.</title>
        <authorList>
            <person name="Dombrowski N."/>
            <person name="Teske A."/>
            <person name="Baker B.J."/>
        </authorList>
    </citation>
    <scope>NUCLEOTIDE SEQUENCE [LARGE SCALE GENOMIC DNA]</scope>
    <source>
        <strain evidence="9">B9_G13</strain>
    </source>
</reference>
<keyword evidence="3" id="KW-0479">Metal-binding</keyword>
<evidence type="ECO:0000256" key="2">
    <source>
        <dbReference type="ARBA" id="ARBA00022485"/>
    </source>
</evidence>